<evidence type="ECO:0000256" key="6">
    <source>
        <dbReference type="ARBA" id="ARBA00023146"/>
    </source>
</evidence>
<protein>
    <recommendedName>
        <fullName evidence="1 8">Valine--tRNA ligase</fullName>
        <ecNumber evidence="1 8">6.1.1.9</ecNumber>
    </recommendedName>
</protein>
<dbReference type="SUPFAM" id="SSF50677">
    <property type="entry name" value="ValRS/IleRS/LeuRS editing domain"/>
    <property type="match status" value="1"/>
</dbReference>
<keyword evidence="3" id="KW-0547">Nucleotide-binding</keyword>
<dbReference type="InterPro" id="IPR009080">
    <property type="entry name" value="tRNAsynth_Ia_anticodon-bd"/>
</dbReference>
<dbReference type="InterPro" id="IPR014729">
    <property type="entry name" value="Rossmann-like_a/b/a_fold"/>
</dbReference>
<dbReference type="PANTHER" id="PTHR11946">
    <property type="entry name" value="VALYL-TRNA SYNTHETASES"/>
    <property type="match status" value="1"/>
</dbReference>
<evidence type="ECO:0000313" key="11">
    <source>
        <dbReference type="EMBL" id="NMB69578.1"/>
    </source>
</evidence>
<evidence type="ECO:0000259" key="9">
    <source>
        <dbReference type="Pfam" id="PF00133"/>
    </source>
</evidence>
<dbReference type="PANTHER" id="PTHR11946:SF93">
    <property type="entry name" value="VALINE--TRNA LIGASE, CHLOROPLASTIC_MITOCHONDRIAL 2"/>
    <property type="match status" value="1"/>
</dbReference>
<dbReference type="EMBL" id="JAAZNL010000001">
    <property type="protein sequence ID" value="NMB69578.1"/>
    <property type="molecule type" value="Genomic_DNA"/>
</dbReference>
<evidence type="ECO:0000256" key="8">
    <source>
        <dbReference type="NCBIfam" id="TIGR00422"/>
    </source>
</evidence>
<keyword evidence="5" id="KW-0648">Protein biosynthesis</keyword>
<comment type="catalytic activity">
    <reaction evidence="7">
        <text>tRNA(Val) + L-valine + ATP = L-valyl-tRNA(Val) + AMP + diphosphate</text>
        <dbReference type="Rhea" id="RHEA:10704"/>
        <dbReference type="Rhea" id="RHEA-COMP:9672"/>
        <dbReference type="Rhea" id="RHEA-COMP:9708"/>
        <dbReference type="ChEBI" id="CHEBI:30616"/>
        <dbReference type="ChEBI" id="CHEBI:33019"/>
        <dbReference type="ChEBI" id="CHEBI:57762"/>
        <dbReference type="ChEBI" id="CHEBI:78442"/>
        <dbReference type="ChEBI" id="CHEBI:78537"/>
        <dbReference type="ChEBI" id="CHEBI:456215"/>
        <dbReference type="EC" id="6.1.1.9"/>
    </reaction>
</comment>
<dbReference type="InterPro" id="IPR002303">
    <property type="entry name" value="Valyl-tRNA_ligase"/>
</dbReference>
<feature type="domain" description="Aminoacyl-tRNA synthetase class Ia" evidence="9">
    <location>
        <begin position="16"/>
        <end position="626"/>
    </location>
</feature>
<dbReference type="AlphaFoldDB" id="A0A7X9HGH3"/>
<dbReference type="Gene3D" id="3.90.740.10">
    <property type="entry name" value="Valyl/Leucyl/Isoleucyl-tRNA synthetase, editing domain"/>
    <property type="match status" value="1"/>
</dbReference>
<evidence type="ECO:0000256" key="7">
    <source>
        <dbReference type="ARBA" id="ARBA00047552"/>
    </source>
</evidence>
<dbReference type="GO" id="GO:0002161">
    <property type="term" value="F:aminoacyl-tRNA deacylase activity"/>
    <property type="evidence" value="ECO:0007669"/>
    <property type="project" value="InterPro"/>
</dbReference>
<organism evidence="11 12">
    <name type="scientific">candidate division WWE3 bacterium</name>
    <dbReference type="NCBI Taxonomy" id="2053526"/>
    <lineage>
        <taxon>Bacteria</taxon>
        <taxon>Katanobacteria</taxon>
    </lineage>
</organism>
<dbReference type="Pfam" id="PF00133">
    <property type="entry name" value="tRNA-synt_1"/>
    <property type="match status" value="1"/>
</dbReference>
<dbReference type="Gene3D" id="3.40.50.620">
    <property type="entry name" value="HUPs"/>
    <property type="match status" value="2"/>
</dbReference>
<evidence type="ECO:0000259" key="10">
    <source>
        <dbReference type="Pfam" id="PF08264"/>
    </source>
</evidence>
<dbReference type="Gene3D" id="1.10.730.10">
    <property type="entry name" value="Isoleucyl-tRNA Synthetase, Domain 1"/>
    <property type="match status" value="1"/>
</dbReference>
<dbReference type="NCBIfam" id="TIGR00422">
    <property type="entry name" value="valS"/>
    <property type="match status" value="1"/>
</dbReference>
<keyword evidence="2 11" id="KW-0436">Ligase</keyword>
<dbReference type="GO" id="GO:0004832">
    <property type="term" value="F:valine-tRNA ligase activity"/>
    <property type="evidence" value="ECO:0007669"/>
    <property type="project" value="UniProtKB-UniRule"/>
</dbReference>
<proteinExistence type="predicted"/>
<evidence type="ECO:0000256" key="5">
    <source>
        <dbReference type="ARBA" id="ARBA00022917"/>
    </source>
</evidence>
<dbReference type="SUPFAM" id="SSF52374">
    <property type="entry name" value="Nucleotidylyl transferase"/>
    <property type="match status" value="1"/>
</dbReference>
<dbReference type="SUPFAM" id="SSF47323">
    <property type="entry name" value="Anticodon-binding domain of a subclass of class I aminoacyl-tRNA synthetases"/>
    <property type="match status" value="1"/>
</dbReference>
<dbReference type="GO" id="GO:0005829">
    <property type="term" value="C:cytosol"/>
    <property type="evidence" value="ECO:0007669"/>
    <property type="project" value="TreeGrafter"/>
</dbReference>
<gene>
    <name evidence="11" type="ORF">GYA27_00020</name>
</gene>
<keyword evidence="4" id="KW-0067">ATP-binding</keyword>
<evidence type="ECO:0000256" key="4">
    <source>
        <dbReference type="ARBA" id="ARBA00022840"/>
    </source>
</evidence>
<dbReference type="GO" id="GO:0005524">
    <property type="term" value="F:ATP binding"/>
    <property type="evidence" value="ECO:0007669"/>
    <property type="project" value="UniProtKB-KW"/>
</dbReference>
<accession>A0A7X9HGH3</accession>
<dbReference type="GO" id="GO:0006438">
    <property type="term" value="P:valyl-tRNA aminoacylation"/>
    <property type="evidence" value="ECO:0007669"/>
    <property type="project" value="UniProtKB-UniRule"/>
</dbReference>
<dbReference type="InterPro" id="IPR033705">
    <property type="entry name" value="Anticodon_Ia_Val"/>
</dbReference>
<dbReference type="Pfam" id="PF08264">
    <property type="entry name" value="Anticodon_1"/>
    <property type="match status" value="1"/>
</dbReference>
<evidence type="ECO:0000256" key="2">
    <source>
        <dbReference type="ARBA" id="ARBA00022598"/>
    </source>
</evidence>
<dbReference type="Proteomes" id="UP000526033">
    <property type="component" value="Unassembled WGS sequence"/>
</dbReference>
<keyword evidence="6" id="KW-0030">Aminoacyl-tRNA synthetase</keyword>
<reference evidence="11 12" key="1">
    <citation type="journal article" date="2020" name="Biotechnol. Biofuels">
        <title>New insights from the biogas microbiome by comprehensive genome-resolved metagenomics of nearly 1600 species originating from multiple anaerobic digesters.</title>
        <authorList>
            <person name="Campanaro S."/>
            <person name="Treu L."/>
            <person name="Rodriguez-R L.M."/>
            <person name="Kovalovszki A."/>
            <person name="Ziels R.M."/>
            <person name="Maus I."/>
            <person name="Zhu X."/>
            <person name="Kougias P.G."/>
            <person name="Basile A."/>
            <person name="Luo G."/>
            <person name="Schluter A."/>
            <person name="Konstantinidis K.T."/>
            <person name="Angelidaki I."/>
        </authorList>
    </citation>
    <scope>NUCLEOTIDE SEQUENCE [LARGE SCALE GENOMIC DNA]</scope>
    <source>
        <strain evidence="11">AS27yjCOA_165</strain>
    </source>
</reference>
<evidence type="ECO:0000256" key="1">
    <source>
        <dbReference type="ARBA" id="ARBA00013169"/>
    </source>
</evidence>
<dbReference type="InterPro" id="IPR013155">
    <property type="entry name" value="M/V/L/I-tRNA-synth_anticd-bd"/>
</dbReference>
<name>A0A7X9HGH3_UNCKA</name>
<dbReference type="EC" id="6.1.1.9" evidence="1 8"/>
<evidence type="ECO:0000256" key="3">
    <source>
        <dbReference type="ARBA" id="ARBA00022741"/>
    </source>
</evidence>
<dbReference type="InterPro" id="IPR009008">
    <property type="entry name" value="Val/Leu/Ile-tRNA-synth_edit"/>
</dbReference>
<dbReference type="NCBIfam" id="NF004349">
    <property type="entry name" value="PRK05729.1"/>
    <property type="match status" value="1"/>
</dbReference>
<comment type="caution">
    <text evidence="11">The sequence shown here is derived from an EMBL/GenBank/DDBJ whole genome shotgun (WGS) entry which is preliminary data.</text>
</comment>
<dbReference type="CDD" id="cd07962">
    <property type="entry name" value="Anticodon_Ia_Val"/>
    <property type="match status" value="1"/>
</dbReference>
<sequence length="780" mass="89803">MPMEKRFEHKLVEQKIADMWEKGGYFRPSVDPAKKPYTIVLPPPNASGKMHTGNVLMIAIEDLLIRWKRMKGFSALWVPGTDHAGFETQITFEKELSKQGKSRLDFDRETLYSMVWDFVQKNKGLIESQIKGMGASVDWSRYTFTLDDSVVDTVCNTFKKMHEDNLIYRGDYIVNYCPKCGTTFADLEIDFVERKDALYYINYPFVDEEGFVTVATVRPETIFVDMWLAVNPKDKKKKDLVGKKVSNPLTGEEIEIIADSFVDPKFGTGVVKVTPAHDKNDFEVGLRFGLHGGNQIKTAIDWNGRMSELAVIRTKNGNGVSLAGMSVKQAREKTVDFLNESGAMAKIDDKYEHSVSVCYKGNHDIEPMIVPNWFVRVKDLKDPALQVVKDGVVKIYPKWREKTYINWMEEMRDWPISRQVVWGIRIPVWYAVKGNEDFLYVTWLDESGVSHTGTLKDTLAQGFKVSQIEKGLQKLIALPAARYEVSKERPKGGEFLPETDTFDTWFSSGQWPLVTLKYPDSEDFKYFYPTNVLETGWEIIRFWVSRMIMFGMYLTKDVKHPANYKGKGIPPFNNVYLHGMVRALDGRKMSKSLGNIINPDEYQADYGTDALRMGLIAGTANGKDFAFPRDKVIGYRNYANKLWNMARFVLMLTDQYETESGRRVIDYSPKNRVKITDADKALIKNFNIVAKSVDKFIEKYRFSDAAEAIYQFTWHEMADIYIEQAKQREDKDIALGVFRYVYGESLKLLHPFMPFVTEAIWQELKSENDRDLADCSWPLK</sequence>
<dbReference type="PRINTS" id="PR00986">
    <property type="entry name" value="TRNASYNTHVAL"/>
</dbReference>
<dbReference type="InterPro" id="IPR002300">
    <property type="entry name" value="aa-tRNA-synth_Ia"/>
</dbReference>
<evidence type="ECO:0000313" key="12">
    <source>
        <dbReference type="Proteomes" id="UP000526033"/>
    </source>
</evidence>
<feature type="domain" description="Methionyl/Valyl/Leucyl/Isoleucyl-tRNA synthetase anticodon-binding" evidence="10">
    <location>
        <begin position="679"/>
        <end position="778"/>
    </location>
</feature>